<evidence type="ECO:0000313" key="5">
    <source>
        <dbReference type="Proteomes" id="UP000466864"/>
    </source>
</evidence>
<dbReference type="InterPro" id="IPR009057">
    <property type="entry name" value="Homeodomain-like_sf"/>
</dbReference>
<evidence type="ECO:0000256" key="1">
    <source>
        <dbReference type="ARBA" id="ARBA00023125"/>
    </source>
</evidence>
<dbReference type="PANTHER" id="PTHR43479">
    <property type="entry name" value="ACREF/ENVCD OPERON REPRESSOR-RELATED"/>
    <property type="match status" value="1"/>
</dbReference>
<evidence type="ECO:0000259" key="3">
    <source>
        <dbReference type="PROSITE" id="PS50977"/>
    </source>
</evidence>
<name>A0A7X2P8D8_9FIRM</name>
<proteinExistence type="predicted"/>
<sequence>MSDIMKMDLSHALMELLKTKRLEQITIKELTQTANCSRMSFYYHFRSLNDLVEYTFLRLGDQIIAQGNKNDSYKIKMKLLMTHAQEYKEIIFNVYDSTGRAQVEKFLYQVTTHYIEEMIDRQDQSKNMDSKKKKQIIDFYKYSCVGPLLDWVESGMPDDFQETIDLLSRIILKTLPGAFEAVAEIG</sequence>
<dbReference type="InterPro" id="IPR001647">
    <property type="entry name" value="HTH_TetR"/>
</dbReference>
<evidence type="ECO:0000313" key="4">
    <source>
        <dbReference type="EMBL" id="MST82127.1"/>
    </source>
</evidence>
<dbReference type="EMBL" id="VUMV01000004">
    <property type="protein sequence ID" value="MST82127.1"/>
    <property type="molecule type" value="Genomic_DNA"/>
</dbReference>
<dbReference type="Proteomes" id="UP000466864">
    <property type="component" value="Unassembled WGS sequence"/>
</dbReference>
<gene>
    <name evidence="4" type="ORF">FYJ60_07350</name>
</gene>
<dbReference type="RefSeq" id="WP_154458028.1">
    <property type="nucleotide sequence ID" value="NZ_VUMV01000004.1"/>
</dbReference>
<dbReference type="GO" id="GO:0003677">
    <property type="term" value="F:DNA binding"/>
    <property type="evidence" value="ECO:0007669"/>
    <property type="project" value="UniProtKB-UniRule"/>
</dbReference>
<feature type="domain" description="HTH tetR-type" evidence="3">
    <location>
        <begin position="3"/>
        <end position="63"/>
    </location>
</feature>
<feature type="DNA-binding region" description="H-T-H motif" evidence="2">
    <location>
        <begin position="26"/>
        <end position="45"/>
    </location>
</feature>
<dbReference type="SUPFAM" id="SSF46689">
    <property type="entry name" value="Homeodomain-like"/>
    <property type="match status" value="1"/>
</dbReference>
<dbReference type="InterPro" id="IPR050624">
    <property type="entry name" value="HTH-type_Tx_Regulator"/>
</dbReference>
<dbReference type="Gene3D" id="1.10.357.10">
    <property type="entry name" value="Tetracycline Repressor, domain 2"/>
    <property type="match status" value="1"/>
</dbReference>
<dbReference type="InterPro" id="IPR039532">
    <property type="entry name" value="TetR_C_Firmicutes"/>
</dbReference>
<dbReference type="PROSITE" id="PS50977">
    <property type="entry name" value="HTH_TETR_2"/>
    <property type="match status" value="1"/>
</dbReference>
<reference evidence="4 5" key="1">
    <citation type="submission" date="2019-08" db="EMBL/GenBank/DDBJ databases">
        <title>In-depth cultivation of the pig gut microbiome towards novel bacterial diversity and tailored functional studies.</title>
        <authorList>
            <person name="Wylensek D."/>
            <person name="Hitch T.C.A."/>
            <person name="Clavel T."/>
        </authorList>
    </citation>
    <scope>NUCLEOTIDE SEQUENCE [LARGE SCALE GENOMIC DNA]</scope>
    <source>
        <strain evidence="4 5">Oil+RF-744-WCA-WT-13</strain>
    </source>
</reference>
<organism evidence="4 5">
    <name type="scientific">Bilifractor porci</name>
    <dbReference type="NCBI Taxonomy" id="2606636"/>
    <lineage>
        <taxon>Bacteria</taxon>
        <taxon>Bacillati</taxon>
        <taxon>Bacillota</taxon>
        <taxon>Clostridia</taxon>
        <taxon>Lachnospirales</taxon>
        <taxon>Lachnospiraceae</taxon>
        <taxon>Bilifractor</taxon>
    </lineage>
</organism>
<comment type="caution">
    <text evidence="4">The sequence shown here is derived from an EMBL/GenBank/DDBJ whole genome shotgun (WGS) entry which is preliminary data.</text>
</comment>
<evidence type="ECO:0000256" key="2">
    <source>
        <dbReference type="PROSITE-ProRule" id="PRU00335"/>
    </source>
</evidence>
<dbReference type="AlphaFoldDB" id="A0A7X2P8D8"/>
<keyword evidence="1 2" id="KW-0238">DNA-binding</keyword>
<accession>A0A7X2P8D8</accession>
<dbReference type="Pfam" id="PF14278">
    <property type="entry name" value="TetR_C_8"/>
    <property type="match status" value="1"/>
</dbReference>
<protein>
    <recommendedName>
        <fullName evidence="3">HTH tetR-type domain-containing protein</fullName>
    </recommendedName>
</protein>
<dbReference type="PANTHER" id="PTHR43479:SF11">
    <property type="entry name" value="ACREF_ENVCD OPERON REPRESSOR-RELATED"/>
    <property type="match status" value="1"/>
</dbReference>
<keyword evidence="5" id="KW-1185">Reference proteome</keyword>